<comment type="caution">
    <text evidence="7">The sequence shown here is derived from an EMBL/GenBank/DDBJ whole genome shotgun (WGS) entry which is preliminary data.</text>
</comment>
<evidence type="ECO:0000256" key="2">
    <source>
        <dbReference type="ARBA" id="ARBA00023015"/>
    </source>
</evidence>
<dbReference type="Proteomes" id="UP000054454">
    <property type="component" value="Unassembled WGS sequence"/>
</dbReference>
<keyword evidence="5" id="KW-0539">Nucleus</keyword>
<dbReference type="GeneID" id="28936952"/>
<dbReference type="PRINTS" id="PR00404">
    <property type="entry name" value="MADSDOMAIN"/>
</dbReference>
<name>A0A0W4ZHB1_PNEC8</name>
<dbReference type="SMART" id="SM00432">
    <property type="entry name" value="MADS"/>
    <property type="match status" value="1"/>
</dbReference>
<dbReference type="OrthoDB" id="1898716at2759"/>
<evidence type="ECO:0000256" key="3">
    <source>
        <dbReference type="ARBA" id="ARBA00023125"/>
    </source>
</evidence>
<organism evidence="7 8">
    <name type="scientific">Pneumocystis carinii (strain B80)</name>
    <name type="common">Rat pneumocystis pneumonia agent</name>
    <name type="synonym">Pneumocystis carinii f. sp. carinii</name>
    <dbReference type="NCBI Taxonomy" id="1408658"/>
    <lineage>
        <taxon>Eukaryota</taxon>
        <taxon>Fungi</taxon>
        <taxon>Dikarya</taxon>
        <taxon>Ascomycota</taxon>
        <taxon>Taphrinomycotina</taxon>
        <taxon>Pneumocystomycetes</taxon>
        <taxon>Pneumocystaceae</taxon>
        <taxon>Pneumocystis</taxon>
    </lineage>
</organism>
<dbReference type="VEuPathDB" id="FungiDB:T552_02196"/>
<proteinExistence type="predicted"/>
<evidence type="ECO:0000259" key="6">
    <source>
        <dbReference type="PROSITE" id="PS50066"/>
    </source>
</evidence>
<evidence type="ECO:0000256" key="1">
    <source>
        <dbReference type="ARBA" id="ARBA00004123"/>
    </source>
</evidence>
<dbReference type="InterPro" id="IPR036879">
    <property type="entry name" value="TF_MADSbox_sf"/>
</dbReference>
<sequence>MGKKKIQIKKIMDPKTQITTFSRRRNGLLKKAYELSVLCGIDVTILIFDEKNKCHVYCSNEKENAAEIMMQKYIDRRFKTDTSKKHSESIGLECQLDKTIHENDGYNLNDRNESVAIVQTYQVMRNDNQKKGTSLSYIPSEECLDETDKTEGLYVKSKRTYHVYTESPKKEVETEYRRSDSYFLEQFQNEFIDQYQNNNLQSDYTNHTQSTANSNNTFFQSYPYTYMMNNNCNFGKSVPNLRMFSSLENISQNSAPMVHNNRISPIYNYLHQKSPELLLFNSLKKFNNQLSSDFEINNQSESNMLNNIMQEPYKEVTSNPLSPNDEKYNIPNGILTDFQNHLYIYD</sequence>
<comment type="subcellular location">
    <subcellularLocation>
        <location evidence="1">Nucleus</location>
    </subcellularLocation>
</comment>
<dbReference type="EMBL" id="LFVZ01000009">
    <property type="protein sequence ID" value="KTW27756.1"/>
    <property type="molecule type" value="Genomic_DNA"/>
</dbReference>
<dbReference type="SUPFAM" id="SSF55455">
    <property type="entry name" value="SRF-like"/>
    <property type="match status" value="1"/>
</dbReference>
<dbReference type="PANTHER" id="PTHR48019">
    <property type="entry name" value="SERUM RESPONSE FACTOR HOMOLOG"/>
    <property type="match status" value="1"/>
</dbReference>
<protein>
    <recommendedName>
        <fullName evidence="6">MADS-box domain-containing protein</fullName>
    </recommendedName>
</protein>
<dbReference type="GO" id="GO:0045944">
    <property type="term" value="P:positive regulation of transcription by RNA polymerase II"/>
    <property type="evidence" value="ECO:0007669"/>
    <property type="project" value="UniProtKB-ARBA"/>
</dbReference>
<dbReference type="InterPro" id="IPR050142">
    <property type="entry name" value="MADS-box/MEF2_TF"/>
</dbReference>
<dbReference type="GO" id="GO:0005634">
    <property type="term" value="C:nucleus"/>
    <property type="evidence" value="ECO:0007669"/>
    <property type="project" value="UniProtKB-SubCell"/>
</dbReference>
<dbReference type="AlphaFoldDB" id="A0A0W4ZHB1"/>
<evidence type="ECO:0000313" key="8">
    <source>
        <dbReference type="Proteomes" id="UP000054454"/>
    </source>
</evidence>
<evidence type="ECO:0000256" key="4">
    <source>
        <dbReference type="ARBA" id="ARBA00023163"/>
    </source>
</evidence>
<dbReference type="GO" id="GO:0003677">
    <property type="term" value="F:DNA binding"/>
    <property type="evidence" value="ECO:0007669"/>
    <property type="project" value="UniProtKB-KW"/>
</dbReference>
<evidence type="ECO:0000256" key="5">
    <source>
        <dbReference type="ARBA" id="ARBA00023242"/>
    </source>
</evidence>
<keyword evidence="2" id="KW-0805">Transcription regulation</keyword>
<dbReference type="CDD" id="cd00120">
    <property type="entry name" value="MADS"/>
    <property type="match status" value="1"/>
</dbReference>
<keyword evidence="4" id="KW-0804">Transcription</keyword>
<keyword evidence="3" id="KW-0238">DNA-binding</keyword>
<gene>
    <name evidence="7" type="ORF">T552_02196</name>
</gene>
<reference evidence="8" key="1">
    <citation type="journal article" date="2016" name="Nat. Commun.">
        <title>Genome analysis of three Pneumocystis species reveals adaptation mechanisms to life exclusively in mammalian hosts.</title>
        <authorList>
            <person name="Ma L."/>
            <person name="Chen Z."/>
            <person name="Huang D.W."/>
            <person name="Kutty G."/>
            <person name="Ishihara M."/>
            <person name="Wang H."/>
            <person name="Abouelleil A."/>
            <person name="Bishop L."/>
            <person name="Davey E."/>
            <person name="Deng R."/>
            <person name="Deng X."/>
            <person name="Fan L."/>
            <person name="Fantoni G."/>
            <person name="Fitzgerald M."/>
            <person name="Gogineni E."/>
            <person name="Goldberg J.M."/>
            <person name="Handley G."/>
            <person name="Hu X."/>
            <person name="Huber C."/>
            <person name="Jiao X."/>
            <person name="Jones K."/>
            <person name="Levin J.Z."/>
            <person name="Liu Y."/>
            <person name="Macdonald P."/>
            <person name="Melnikov A."/>
            <person name="Raley C."/>
            <person name="Sassi M."/>
            <person name="Sherman B.T."/>
            <person name="Song X."/>
            <person name="Sykes S."/>
            <person name="Tran B."/>
            <person name="Walsh L."/>
            <person name="Xia Y."/>
            <person name="Yang J."/>
            <person name="Young S."/>
            <person name="Zeng Q."/>
            <person name="Zheng X."/>
            <person name="Stephens R."/>
            <person name="Nusbaum C."/>
            <person name="Birren B.W."/>
            <person name="Azadi P."/>
            <person name="Lempicki R.A."/>
            <person name="Cuomo C.A."/>
            <person name="Kovacs J.A."/>
        </authorList>
    </citation>
    <scope>NUCLEOTIDE SEQUENCE [LARGE SCALE GENOMIC DNA]</scope>
    <source>
        <strain evidence="8">B80</strain>
    </source>
</reference>
<dbReference type="PROSITE" id="PS50066">
    <property type="entry name" value="MADS_BOX_2"/>
    <property type="match status" value="1"/>
</dbReference>
<dbReference type="Gene3D" id="3.40.1810.10">
    <property type="entry name" value="Transcription factor, MADS-box"/>
    <property type="match status" value="1"/>
</dbReference>
<dbReference type="Pfam" id="PF00319">
    <property type="entry name" value="SRF-TF"/>
    <property type="match status" value="1"/>
</dbReference>
<dbReference type="GO" id="GO:0046983">
    <property type="term" value="F:protein dimerization activity"/>
    <property type="evidence" value="ECO:0007669"/>
    <property type="project" value="InterPro"/>
</dbReference>
<evidence type="ECO:0000313" key="7">
    <source>
        <dbReference type="EMBL" id="KTW27756.1"/>
    </source>
</evidence>
<feature type="domain" description="MADS-box" evidence="6">
    <location>
        <begin position="1"/>
        <end position="61"/>
    </location>
</feature>
<dbReference type="InterPro" id="IPR002100">
    <property type="entry name" value="TF_MADSbox"/>
</dbReference>
<dbReference type="RefSeq" id="XP_018225638.1">
    <property type="nucleotide sequence ID" value="XM_018370749.1"/>
</dbReference>
<accession>A0A0W4ZHB1</accession>
<keyword evidence="8" id="KW-1185">Reference proteome</keyword>